<evidence type="ECO:0000313" key="11">
    <source>
        <dbReference type="EMBL" id="PAX52615.1"/>
    </source>
</evidence>
<comment type="caution">
    <text evidence="11">The sequence shown here is derived from an EMBL/GenBank/DDBJ whole genome shotgun (WGS) entry which is preliminary data.</text>
</comment>
<comment type="catalytic activity">
    <reaction evidence="1">
        <text>ATP + protein L-histidine = ADP + protein N-phospho-L-histidine.</text>
        <dbReference type="EC" id="2.7.13.3"/>
    </reaction>
</comment>
<dbReference type="Gene3D" id="1.10.287.130">
    <property type="match status" value="1"/>
</dbReference>
<dbReference type="SUPFAM" id="SSF55785">
    <property type="entry name" value="PYP-like sensor domain (PAS domain)"/>
    <property type="match status" value="1"/>
</dbReference>
<dbReference type="Gene3D" id="3.40.50.2300">
    <property type="match status" value="2"/>
</dbReference>
<dbReference type="CDD" id="cd00130">
    <property type="entry name" value="PAS"/>
    <property type="match status" value="1"/>
</dbReference>
<keyword evidence="5 11" id="KW-0418">Kinase</keyword>
<dbReference type="PROSITE" id="PS50109">
    <property type="entry name" value="HIS_KIN"/>
    <property type="match status" value="1"/>
</dbReference>
<dbReference type="InterPro" id="IPR011006">
    <property type="entry name" value="CheY-like_superfamily"/>
</dbReference>
<sequence length="662" mass="74311">MLKVLLIDDNPDIRTLVIRFLKREFIDLEVKHVIDAPSFAQALTLNNFDIGIIDYQLCWSDGLTILSELKGTFPELPVVMFTNSATQEVAIEAMKAGLDDYVVKSSNHYIRLVAAVKNALEGADYKQKSACLEIRLQSLLNRLNVGVFRSTLAGKLLEANSTFLDILGVENISQAQSLNLHDFFSPLPERRQLLEELQQQGHIYGQETQLQQVNGNMIWVRWNKIITQEGQEMFVDGLVENISDVYDELRLRKQLENAQQQTTIQLAQVNRLKDEFLTTLSHELRTPLNAILGWSNILRTKLVDTGTLARGVDAIFRNAKQQLHLVEDLLDTSRIIKGNLKLNIRNIDLRTVISSTIEVINPAIEAKNINIDVKFDSNIDFIFGDSDRLQQIVWNLLSNAIKFTPYGGRIQVNLSRVEITNKEKKGLFLCPTKYAQLKISDNGMGINKDFLPHIFDRFMQADGSSTRSYGGLGLGLAIVRYLVELHGGKVWAESLGEKQGATFIVQIPLISKQKFADRSTLINPIIANQGIIENTSILQGLRILVVDDEADSRDLLTSILTIYGANVITVSSVAEAIETLNSFIPNVLLSDIYMPEVDGYHLIQQIRRLNNDLSKIPAIAISAYTHEVEEKKILNSGFQVYMPKPFVPDALVGTIAKLTGRE</sequence>
<dbReference type="SMART" id="SM00448">
    <property type="entry name" value="REC"/>
    <property type="match status" value="2"/>
</dbReference>
<dbReference type="Pfam" id="PF00512">
    <property type="entry name" value="HisKA"/>
    <property type="match status" value="1"/>
</dbReference>
<organism evidence="11 12">
    <name type="scientific">Brunnivagina elsteri CCALA 953</name>
    <dbReference type="NCBI Taxonomy" id="987040"/>
    <lineage>
        <taxon>Bacteria</taxon>
        <taxon>Bacillati</taxon>
        <taxon>Cyanobacteriota</taxon>
        <taxon>Cyanophyceae</taxon>
        <taxon>Nostocales</taxon>
        <taxon>Calotrichaceae</taxon>
        <taxon>Brunnivagina</taxon>
    </lineage>
</organism>
<reference evidence="11 12" key="1">
    <citation type="submission" date="2017-08" db="EMBL/GenBank/DDBJ databases">
        <title>Draft genome sequence of filamentous cyanobacterium Calothrix elsteri CCALA 953.</title>
        <authorList>
            <person name="Gagunashvili A.N."/>
            <person name="Elster J."/>
            <person name="Andresson O.S."/>
        </authorList>
    </citation>
    <scope>NUCLEOTIDE SEQUENCE [LARGE SCALE GENOMIC DNA]</scope>
    <source>
        <strain evidence="11 12">CCALA 953</strain>
    </source>
</reference>
<dbReference type="Gene3D" id="3.30.450.20">
    <property type="entry name" value="PAS domain"/>
    <property type="match status" value="1"/>
</dbReference>
<dbReference type="SUPFAM" id="SSF55874">
    <property type="entry name" value="ATPase domain of HSP90 chaperone/DNA topoisomerase II/histidine kinase"/>
    <property type="match status" value="1"/>
</dbReference>
<dbReference type="PRINTS" id="PR00344">
    <property type="entry name" value="BCTRLSENSOR"/>
</dbReference>
<dbReference type="GO" id="GO:0000155">
    <property type="term" value="F:phosphorelay sensor kinase activity"/>
    <property type="evidence" value="ECO:0007669"/>
    <property type="project" value="InterPro"/>
</dbReference>
<feature type="domain" description="Response regulatory" evidence="10">
    <location>
        <begin position="3"/>
        <end position="119"/>
    </location>
</feature>
<dbReference type="SMART" id="SM00388">
    <property type="entry name" value="HisKA"/>
    <property type="match status" value="1"/>
</dbReference>
<evidence type="ECO:0000259" key="10">
    <source>
        <dbReference type="PROSITE" id="PS50110"/>
    </source>
</evidence>
<dbReference type="Pfam" id="PF00072">
    <property type="entry name" value="Response_reg"/>
    <property type="match status" value="2"/>
</dbReference>
<keyword evidence="6" id="KW-0902">Two-component regulatory system</keyword>
<feature type="domain" description="Response regulatory" evidence="10">
    <location>
        <begin position="542"/>
        <end position="659"/>
    </location>
</feature>
<dbReference type="InterPro" id="IPR001789">
    <property type="entry name" value="Sig_transdc_resp-reg_receiver"/>
</dbReference>
<dbReference type="InterPro" id="IPR004358">
    <property type="entry name" value="Sig_transdc_His_kin-like_C"/>
</dbReference>
<evidence type="ECO:0000256" key="5">
    <source>
        <dbReference type="ARBA" id="ARBA00022777"/>
    </source>
</evidence>
<dbReference type="CDD" id="cd00156">
    <property type="entry name" value="REC"/>
    <property type="match status" value="1"/>
</dbReference>
<dbReference type="RefSeq" id="WP_095723085.1">
    <property type="nucleotide sequence ID" value="NZ_NTFS01000219.1"/>
</dbReference>
<dbReference type="PROSITE" id="PS50110">
    <property type="entry name" value="RESPONSE_REGULATORY"/>
    <property type="match status" value="2"/>
</dbReference>
<accession>A0A2A2TG46</accession>
<dbReference type="InterPro" id="IPR003661">
    <property type="entry name" value="HisK_dim/P_dom"/>
</dbReference>
<dbReference type="InterPro" id="IPR000014">
    <property type="entry name" value="PAS"/>
</dbReference>
<dbReference type="Proteomes" id="UP000218238">
    <property type="component" value="Unassembled WGS sequence"/>
</dbReference>
<name>A0A2A2TG46_9CYAN</name>
<feature type="domain" description="Histidine kinase" evidence="9">
    <location>
        <begin position="279"/>
        <end position="511"/>
    </location>
</feature>
<evidence type="ECO:0000256" key="4">
    <source>
        <dbReference type="ARBA" id="ARBA00022553"/>
    </source>
</evidence>
<feature type="modified residue" description="4-aspartylphosphate" evidence="8">
    <location>
        <position position="591"/>
    </location>
</feature>
<evidence type="ECO:0000256" key="2">
    <source>
        <dbReference type="ARBA" id="ARBA00006402"/>
    </source>
</evidence>
<gene>
    <name evidence="11" type="ORF">CK510_18395</name>
</gene>
<dbReference type="EC" id="2.7.13.3" evidence="3"/>
<protein>
    <recommendedName>
        <fullName evidence="7">Circadian input-output histidine kinase CikA</fullName>
        <ecNumber evidence="3">2.7.13.3</ecNumber>
    </recommendedName>
</protein>
<dbReference type="NCBIfam" id="TIGR00229">
    <property type="entry name" value="sensory_box"/>
    <property type="match status" value="1"/>
</dbReference>
<dbReference type="SUPFAM" id="SSF47384">
    <property type="entry name" value="Homodimeric domain of signal transducing histidine kinase"/>
    <property type="match status" value="1"/>
</dbReference>
<evidence type="ECO:0000256" key="6">
    <source>
        <dbReference type="ARBA" id="ARBA00023012"/>
    </source>
</evidence>
<dbReference type="Pfam" id="PF02518">
    <property type="entry name" value="HATPase_c"/>
    <property type="match status" value="1"/>
</dbReference>
<dbReference type="InterPro" id="IPR036097">
    <property type="entry name" value="HisK_dim/P_sf"/>
</dbReference>
<dbReference type="InterPro" id="IPR005467">
    <property type="entry name" value="His_kinase_dom"/>
</dbReference>
<dbReference type="SUPFAM" id="SSF52172">
    <property type="entry name" value="CheY-like"/>
    <property type="match status" value="2"/>
</dbReference>
<dbReference type="PANTHER" id="PTHR43547:SF2">
    <property type="entry name" value="HYBRID SIGNAL TRANSDUCTION HISTIDINE KINASE C"/>
    <property type="match status" value="1"/>
</dbReference>
<dbReference type="Pfam" id="PF13188">
    <property type="entry name" value="PAS_8"/>
    <property type="match status" value="1"/>
</dbReference>
<keyword evidence="4 8" id="KW-0597">Phosphoprotein</keyword>
<dbReference type="FunFam" id="3.30.565.10:FF:000010">
    <property type="entry name" value="Sensor histidine kinase RcsC"/>
    <property type="match status" value="1"/>
</dbReference>
<dbReference type="InterPro" id="IPR003594">
    <property type="entry name" value="HATPase_dom"/>
</dbReference>
<keyword evidence="12" id="KW-1185">Reference proteome</keyword>
<evidence type="ECO:0000256" key="8">
    <source>
        <dbReference type="PROSITE-ProRule" id="PRU00169"/>
    </source>
</evidence>
<dbReference type="EMBL" id="NTFS01000219">
    <property type="protein sequence ID" value="PAX52615.1"/>
    <property type="molecule type" value="Genomic_DNA"/>
</dbReference>
<evidence type="ECO:0000256" key="7">
    <source>
        <dbReference type="ARBA" id="ARBA00074306"/>
    </source>
</evidence>
<dbReference type="OrthoDB" id="9790669at2"/>
<evidence type="ECO:0000256" key="3">
    <source>
        <dbReference type="ARBA" id="ARBA00012438"/>
    </source>
</evidence>
<evidence type="ECO:0000256" key="1">
    <source>
        <dbReference type="ARBA" id="ARBA00000085"/>
    </source>
</evidence>
<dbReference type="Gene3D" id="3.30.565.10">
    <property type="entry name" value="Histidine kinase-like ATPase, C-terminal domain"/>
    <property type="match status" value="1"/>
</dbReference>
<dbReference type="AlphaFoldDB" id="A0A2A2TG46"/>
<dbReference type="SMART" id="SM00387">
    <property type="entry name" value="HATPase_c"/>
    <property type="match status" value="1"/>
</dbReference>
<dbReference type="InterPro" id="IPR036890">
    <property type="entry name" value="HATPase_C_sf"/>
</dbReference>
<feature type="modified residue" description="4-aspartylphosphate" evidence="8">
    <location>
        <position position="54"/>
    </location>
</feature>
<dbReference type="InterPro" id="IPR035965">
    <property type="entry name" value="PAS-like_dom_sf"/>
</dbReference>
<evidence type="ECO:0000259" key="9">
    <source>
        <dbReference type="PROSITE" id="PS50109"/>
    </source>
</evidence>
<keyword evidence="5 11" id="KW-0808">Transferase</keyword>
<comment type="similarity">
    <text evidence="2">In the N-terminal section; belongs to the phytochrome family.</text>
</comment>
<evidence type="ECO:0000313" key="12">
    <source>
        <dbReference type="Proteomes" id="UP000218238"/>
    </source>
</evidence>
<dbReference type="CDD" id="cd00082">
    <property type="entry name" value="HisKA"/>
    <property type="match status" value="1"/>
</dbReference>
<proteinExistence type="inferred from homology"/>
<dbReference type="PANTHER" id="PTHR43547">
    <property type="entry name" value="TWO-COMPONENT HISTIDINE KINASE"/>
    <property type="match status" value="1"/>
</dbReference>